<feature type="compositionally biased region" description="Basic and acidic residues" evidence="9">
    <location>
        <begin position="674"/>
        <end position="701"/>
    </location>
</feature>
<feature type="compositionally biased region" description="Basic and acidic residues" evidence="9">
    <location>
        <begin position="646"/>
        <end position="664"/>
    </location>
</feature>
<keyword evidence="3" id="KW-0963">Cytoplasm</keyword>
<dbReference type="InterPro" id="IPR009060">
    <property type="entry name" value="UBA-like_sf"/>
</dbReference>
<evidence type="ECO:0000256" key="9">
    <source>
        <dbReference type="SAM" id="MobiDB-lite"/>
    </source>
</evidence>
<dbReference type="InterPro" id="IPR052260">
    <property type="entry name" value="Autophagy_Rcpt_SigReg"/>
</dbReference>
<dbReference type="GO" id="GO:0007032">
    <property type="term" value="P:endosome organization"/>
    <property type="evidence" value="ECO:0007669"/>
    <property type="project" value="TreeGrafter"/>
</dbReference>
<evidence type="ECO:0000256" key="4">
    <source>
        <dbReference type="ARBA" id="ARBA00022723"/>
    </source>
</evidence>
<dbReference type="CDD" id="cd14320">
    <property type="entry name" value="UBA_SQSTM"/>
    <property type="match status" value="1"/>
</dbReference>
<feature type="region of interest" description="Disordered" evidence="9">
    <location>
        <begin position="440"/>
        <end position="615"/>
    </location>
</feature>
<dbReference type="GO" id="GO:0035973">
    <property type="term" value="P:aggrephagy"/>
    <property type="evidence" value="ECO:0007669"/>
    <property type="project" value="TreeGrafter"/>
</dbReference>
<dbReference type="InterPro" id="IPR000433">
    <property type="entry name" value="Znf_ZZ"/>
</dbReference>
<dbReference type="GO" id="GO:0070530">
    <property type="term" value="F:K63-linked polyubiquitin modification-dependent protein binding"/>
    <property type="evidence" value="ECO:0007669"/>
    <property type="project" value="TreeGrafter"/>
</dbReference>
<feature type="region of interest" description="Disordered" evidence="9">
    <location>
        <begin position="203"/>
        <end position="288"/>
    </location>
</feature>
<dbReference type="SMART" id="SM00291">
    <property type="entry name" value="ZnF_ZZ"/>
    <property type="match status" value="1"/>
</dbReference>
<dbReference type="InterPro" id="IPR000270">
    <property type="entry name" value="PB1_dom"/>
</dbReference>
<proteinExistence type="predicted"/>
<keyword evidence="13" id="KW-1185">Reference proteome</keyword>
<evidence type="ECO:0000256" key="2">
    <source>
        <dbReference type="ARBA" id="ARBA00004496"/>
    </source>
</evidence>
<evidence type="ECO:0000313" key="13">
    <source>
        <dbReference type="Proteomes" id="UP000075883"/>
    </source>
</evidence>
<feature type="region of interest" description="Disordered" evidence="9">
    <location>
        <begin position="627"/>
        <end position="745"/>
    </location>
</feature>
<dbReference type="Gene3D" id="3.10.20.90">
    <property type="entry name" value="Phosphatidylinositol 3-kinase Catalytic Subunit, Chain A, domain 1"/>
    <property type="match status" value="1"/>
</dbReference>
<dbReference type="SUPFAM" id="SSF54277">
    <property type="entry name" value="CAD &amp; PB1 domains"/>
    <property type="match status" value="1"/>
</dbReference>
<feature type="region of interest" description="Disordered" evidence="9">
    <location>
        <begin position="94"/>
        <end position="117"/>
    </location>
</feature>
<dbReference type="Pfam" id="PF16577">
    <property type="entry name" value="UBA_5"/>
    <property type="match status" value="1"/>
</dbReference>
<feature type="compositionally biased region" description="Basic residues" evidence="9">
    <location>
        <begin position="226"/>
        <end position="235"/>
    </location>
</feature>
<dbReference type="SUPFAM" id="SSF57850">
    <property type="entry name" value="RING/U-box"/>
    <property type="match status" value="1"/>
</dbReference>
<dbReference type="EnsemblMetazoa" id="ACUA026856-RA">
    <property type="protein sequence ID" value="ACUA026856-PA"/>
    <property type="gene ID" value="ACUA026856"/>
</dbReference>
<dbReference type="PROSITE" id="PS50030">
    <property type="entry name" value="UBA"/>
    <property type="match status" value="1"/>
</dbReference>
<dbReference type="STRING" id="139723.A0A182MUY3"/>
<dbReference type="Gene3D" id="3.30.60.90">
    <property type="match status" value="1"/>
</dbReference>
<dbReference type="CDD" id="cd02340">
    <property type="entry name" value="ZZ_NBR1_like"/>
    <property type="match status" value="1"/>
</dbReference>
<protein>
    <recommendedName>
        <fullName evidence="14">ZZ-type domain-containing protein</fullName>
    </recommendedName>
</protein>
<dbReference type="GO" id="GO:0070013">
    <property type="term" value="C:intracellular organelle lumen"/>
    <property type="evidence" value="ECO:0007669"/>
    <property type="project" value="UniProtKB-ARBA"/>
</dbReference>
<dbReference type="SMART" id="SM00165">
    <property type="entry name" value="UBA"/>
    <property type="match status" value="1"/>
</dbReference>
<evidence type="ECO:0000259" key="10">
    <source>
        <dbReference type="PROSITE" id="PS50030"/>
    </source>
</evidence>
<evidence type="ECO:0000259" key="11">
    <source>
        <dbReference type="PROSITE" id="PS50135"/>
    </source>
</evidence>
<dbReference type="GO" id="GO:0005080">
    <property type="term" value="F:protein kinase C binding"/>
    <property type="evidence" value="ECO:0007669"/>
    <property type="project" value="TreeGrafter"/>
</dbReference>
<evidence type="ECO:0000313" key="12">
    <source>
        <dbReference type="EnsemblMetazoa" id="ACUA026856-PA"/>
    </source>
</evidence>
<name>A0A182MUY3_9DIPT</name>
<evidence type="ECO:0000256" key="8">
    <source>
        <dbReference type="PROSITE-ProRule" id="PRU00228"/>
    </source>
</evidence>
<feature type="domain" description="ZZ-type" evidence="11">
    <location>
        <begin position="124"/>
        <end position="174"/>
    </location>
</feature>
<organism evidence="12 13">
    <name type="scientific">Anopheles culicifacies</name>
    <dbReference type="NCBI Taxonomy" id="139723"/>
    <lineage>
        <taxon>Eukaryota</taxon>
        <taxon>Metazoa</taxon>
        <taxon>Ecdysozoa</taxon>
        <taxon>Arthropoda</taxon>
        <taxon>Hexapoda</taxon>
        <taxon>Insecta</taxon>
        <taxon>Pterygota</taxon>
        <taxon>Neoptera</taxon>
        <taxon>Endopterygota</taxon>
        <taxon>Diptera</taxon>
        <taxon>Nematocera</taxon>
        <taxon>Culicoidea</taxon>
        <taxon>Culicidae</taxon>
        <taxon>Anophelinae</taxon>
        <taxon>Anopheles</taxon>
        <taxon>culicifacies species complex</taxon>
    </lineage>
</organism>
<reference evidence="13" key="1">
    <citation type="submission" date="2013-09" db="EMBL/GenBank/DDBJ databases">
        <title>The Genome Sequence of Anopheles culicifacies species A.</title>
        <authorList>
            <consortium name="The Broad Institute Genomics Platform"/>
            <person name="Neafsey D.E."/>
            <person name="Besansky N."/>
            <person name="Howell P."/>
            <person name="Walton C."/>
            <person name="Young S.K."/>
            <person name="Zeng Q."/>
            <person name="Gargeya S."/>
            <person name="Fitzgerald M."/>
            <person name="Haas B."/>
            <person name="Abouelleil A."/>
            <person name="Allen A.W."/>
            <person name="Alvarado L."/>
            <person name="Arachchi H.M."/>
            <person name="Berlin A.M."/>
            <person name="Chapman S.B."/>
            <person name="Gainer-Dewar J."/>
            <person name="Goldberg J."/>
            <person name="Griggs A."/>
            <person name="Gujja S."/>
            <person name="Hansen M."/>
            <person name="Howarth C."/>
            <person name="Imamovic A."/>
            <person name="Ireland A."/>
            <person name="Larimer J."/>
            <person name="McCowan C."/>
            <person name="Murphy C."/>
            <person name="Pearson M."/>
            <person name="Poon T.W."/>
            <person name="Priest M."/>
            <person name="Roberts A."/>
            <person name="Saif S."/>
            <person name="Shea T."/>
            <person name="Sisk P."/>
            <person name="Sykes S."/>
            <person name="Wortman J."/>
            <person name="Nusbaum C."/>
            <person name="Birren B."/>
        </authorList>
    </citation>
    <scope>NUCLEOTIDE SEQUENCE [LARGE SCALE GENOMIC DNA]</scope>
    <source>
        <strain evidence="13">A-37</strain>
    </source>
</reference>
<keyword evidence="4" id="KW-0479">Metal-binding</keyword>
<dbReference type="Proteomes" id="UP000075883">
    <property type="component" value="Unassembled WGS sequence"/>
</dbReference>
<dbReference type="InterPro" id="IPR015940">
    <property type="entry name" value="UBA"/>
</dbReference>
<sequence>MSELMSLKITIEHDANYLLFGDRICRDINELDTFCKNRYQDLLKTVDHFRYFWIDDDGDEIRITTDEDYQSFLQAMANTKARLYVVGKKTTLVETSTTDEPAEPEDEPMQTRATSDDISSRPVHQYAICDVCDERIVGHRYKCLTCHDYDLCMSCEAKYRHKDHLMLRIPKPSMVDRSQSTVSRMLDKLRVYSVRITSNVEKEIPEAETGGPTSNETAEAYGSKRANARSVHRSKHSEERRTNETAKPSRGSKSSGNDRKHHSCAVGETFSKRSSKGPEEKPTGGCPALSKAAQQYRDMLLMYLNSADTIDSAGKSGPWSASDHVSVAKVAAATAAAAAARASAIASKVMESNLTVQNDKPQETAAPSSQEMEQMLRQNVAQIQQKQATCDQQQPSAMSPMAFLPFVNLSWPTPEKLMVASENVSKLLDPLGLSFEIRHKTTASPSTSGAKGRDGENGTVPSTSATVAETAEPLVQQRKNQDNTTAPSVAEPSHNVEQHANTVVPVGADLTAEKDKETAKTNTGDKVERIIPITLESDFAGEKKPEAEAENEMDDEEDSQNTSSASLLTDDDQDLLEVAQDDLQAACSSKPPTKAEKAWTLIDLPEEHDEERIANAPLDAIAKLIGRDLSSPNKEQLQPKSLPMSSKEKKKDNPLVENLKESKKATSSMPTSVTRDDETEMYRKILDEHTEKPERSVEADKQQSPSSTAKDVKPSSSSGSGGRSGKSSRKSSSAHQKDDTIYSSRPHVNHAIHTMMTMGFSNHNGWLTQLLESLNGDIPKALDLLLQHRH</sequence>
<evidence type="ECO:0000256" key="5">
    <source>
        <dbReference type="ARBA" id="ARBA00022771"/>
    </source>
</evidence>
<feature type="compositionally biased region" description="Acidic residues" evidence="9">
    <location>
        <begin position="548"/>
        <end position="559"/>
    </location>
</feature>
<dbReference type="GO" id="GO:0008270">
    <property type="term" value="F:zinc ion binding"/>
    <property type="evidence" value="ECO:0007669"/>
    <property type="project" value="UniProtKB-KW"/>
</dbReference>
<dbReference type="FunFam" id="3.30.60.90:FF:000007">
    <property type="entry name" value="Next to BRCA1 gene 1 protein"/>
    <property type="match status" value="1"/>
</dbReference>
<dbReference type="InterPro" id="IPR043145">
    <property type="entry name" value="Znf_ZZ_sf"/>
</dbReference>
<dbReference type="GO" id="GO:0044753">
    <property type="term" value="C:amphisome"/>
    <property type="evidence" value="ECO:0007669"/>
    <property type="project" value="TreeGrafter"/>
</dbReference>
<reference evidence="12" key="2">
    <citation type="submission" date="2020-05" db="UniProtKB">
        <authorList>
            <consortium name="EnsemblMetazoa"/>
        </authorList>
    </citation>
    <scope>IDENTIFICATION</scope>
    <source>
        <strain evidence="12">A-37</strain>
    </source>
</reference>
<dbReference type="PANTHER" id="PTHR15090:SF0">
    <property type="entry name" value="SEQUESTOSOME-1"/>
    <property type="match status" value="1"/>
</dbReference>
<dbReference type="GO" id="GO:0016235">
    <property type="term" value="C:aggresome"/>
    <property type="evidence" value="ECO:0007669"/>
    <property type="project" value="TreeGrafter"/>
</dbReference>
<dbReference type="GO" id="GO:0005634">
    <property type="term" value="C:nucleus"/>
    <property type="evidence" value="ECO:0007669"/>
    <property type="project" value="UniProtKB-SubCell"/>
</dbReference>
<dbReference type="Gene3D" id="1.10.8.10">
    <property type="entry name" value="DNA helicase RuvA subunit, C-terminal domain"/>
    <property type="match status" value="1"/>
</dbReference>
<dbReference type="AlphaFoldDB" id="A0A182MUY3"/>
<evidence type="ECO:0000256" key="6">
    <source>
        <dbReference type="ARBA" id="ARBA00022833"/>
    </source>
</evidence>
<dbReference type="CDD" id="cd05992">
    <property type="entry name" value="PB1"/>
    <property type="match status" value="1"/>
</dbReference>
<keyword evidence="5 8" id="KW-0863">Zinc-finger</keyword>
<feature type="compositionally biased region" description="Basic and acidic residues" evidence="9">
    <location>
        <begin position="511"/>
        <end position="529"/>
    </location>
</feature>
<keyword evidence="6" id="KW-0862">Zinc</keyword>
<dbReference type="EMBL" id="AXCM01000916">
    <property type="status" value="NOT_ANNOTATED_CDS"/>
    <property type="molecule type" value="Genomic_DNA"/>
</dbReference>
<dbReference type="PROSITE" id="PS01357">
    <property type="entry name" value="ZF_ZZ_1"/>
    <property type="match status" value="1"/>
</dbReference>
<dbReference type="PROSITE" id="PS50135">
    <property type="entry name" value="ZF_ZZ_2"/>
    <property type="match status" value="1"/>
</dbReference>
<comment type="subcellular location">
    <subcellularLocation>
        <location evidence="2">Cytoplasm</location>
    </subcellularLocation>
    <subcellularLocation>
        <location evidence="1">Nucleus</location>
    </subcellularLocation>
</comment>
<dbReference type="Pfam" id="PF00569">
    <property type="entry name" value="ZZ"/>
    <property type="match status" value="1"/>
</dbReference>
<keyword evidence="7" id="KW-0539">Nucleus</keyword>
<evidence type="ECO:0000256" key="3">
    <source>
        <dbReference type="ARBA" id="ARBA00022490"/>
    </source>
</evidence>
<feature type="compositionally biased region" description="Polar residues" evidence="9">
    <location>
        <begin position="630"/>
        <end position="639"/>
    </location>
</feature>
<feature type="domain" description="UBA" evidence="10">
    <location>
        <begin position="736"/>
        <end position="788"/>
    </location>
</feature>
<dbReference type="GO" id="GO:0000423">
    <property type="term" value="P:mitophagy"/>
    <property type="evidence" value="ECO:0007669"/>
    <property type="project" value="TreeGrafter"/>
</dbReference>
<accession>A0A182MUY3</accession>
<evidence type="ECO:0008006" key="14">
    <source>
        <dbReference type="Google" id="ProtNLM"/>
    </source>
</evidence>
<evidence type="ECO:0000256" key="7">
    <source>
        <dbReference type="ARBA" id="ARBA00023242"/>
    </source>
</evidence>
<dbReference type="SUPFAM" id="SSF46934">
    <property type="entry name" value="UBA-like"/>
    <property type="match status" value="1"/>
</dbReference>
<dbReference type="VEuPathDB" id="VectorBase:ACUA026856"/>
<dbReference type="Pfam" id="PF00564">
    <property type="entry name" value="PB1"/>
    <property type="match status" value="1"/>
</dbReference>
<dbReference type="FunFam" id="1.10.8.10:FF:000034">
    <property type="entry name" value="Sequestosome 1"/>
    <property type="match status" value="1"/>
</dbReference>
<dbReference type="PANTHER" id="PTHR15090">
    <property type="entry name" value="SEQUESTOSOME 1-RELATED"/>
    <property type="match status" value="1"/>
</dbReference>
<evidence type="ECO:0000256" key="1">
    <source>
        <dbReference type="ARBA" id="ARBA00004123"/>
    </source>
</evidence>
<dbReference type="InterPro" id="IPR033741">
    <property type="entry name" value="SQSTM_UBA"/>
</dbReference>